<evidence type="ECO:0000313" key="1">
    <source>
        <dbReference type="EMBL" id="PWN52255.1"/>
    </source>
</evidence>
<accession>A0ACD0P2C7</accession>
<reference evidence="1 2" key="1">
    <citation type="journal article" date="2018" name="Mol. Biol. Evol.">
        <title>Broad Genomic Sampling Reveals a Smut Pathogenic Ancestry of the Fungal Clade Ustilaginomycotina.</title>
        <authorList>
            <person name="Kijpornyongpan T."/>
            <person name="Mondo S.J."/>
            <person name="Barry K."/>
            <person name="Sandor L."/>
            <person name="Lee J."/>
            <person name="Lipzen A."/>
            <person name="Pangilinan J."/>
            <person name="LaButti K."/>
            <person name="Hainaut M."/>
            <person name="Henrissat B."/>
            <person name="Grigoriev I.V."/>
            <person name="Spatafora J.W."/>
            <person name="Aime M.C."/>
        </authorList>
    </citation>
    <scope>NUCLEOTIDE SEQUENCE [LARGE SCALE GENOMIC DNA]</scope>
    <source>
        <strain evidence="1 2">SA 807</strain>
    </source>
</reference>
<protein>
    <submittedName>
        <fullName evidence="1">DNA polymerase alpha, subunit B</fullName>
    </submittedName>
</protein>
<sequence>MSSNHPNTSQQLCTLFGEGITKDPSLLNESISICNSYHLSPNDLFYKWEAFAINHLPKGQTYNLHNARELRKLINSQYQSSLATPLKPSNTYATTTFNPSPGLGHILGIKTPKTPISNTGSNGVNSVNPFSTPSRSTYRPNSLSAPDQDVSIANLDTPSGLSLDPRSAVSFSSALSFQPLETLNSHLPLSGSGAQSLIDPPRSTSSSSSKAKQPSRVALAVGTDPKAWNYRYMFEKKGERSQVLDDRIDHFAALIRDVYNLQGTSADEIEFGDPSMPSQEPIYVVGRICPNMLPRNSANAAKIKAEKTSSAMTVKLEDGSEQSKESLAIDDPSGLPKLAETGVMLESSRMMGSGNRIPIFLQKGCKVRYGPNDPGSSPTVGLFPGMIVCMKGMNGGGERFGVEEILMPPPLPHAVTPREELLSNQFNPSKLDGKPINLLTASGPFTEDSNLDFTPWHRLMDEIERGGLPSTSLDSSSTSETLASGRRGMPDVVLLLGPFLPASHPELAMSDLFPSEIFRKHISARLQGLLERSPATTVILIPSTNDIVSAHVAFPQPYLEKNDEALGLPKRVRCLPNPCLFYINEVVIAASTADVLKDLRSEELIMRIENPPANAGNQATASKDAMSRLCRHVLGQRSFYPLFPSPPSSLLPLDISHSHLLSLPSVSPDILFLPSSLKHFIRVVDSTVVINPGRTVQSDSSNLSTNASPSSLASIQISAMSKSDLERGGGSEMEGVEEGLAHKVYERARVEILEL</sequence>
<dbReference type="Proteomes" id="UP000245626">
    <property type="component" value="Unassembled WGS sequence"/>
</dbReference>
<name>A0ACD0P2C7_9BASI</name>
<gene>
    <name evidence="1" type="ORF">IE53DRAFT_340973</name>
</gene>
<dbReference type="EMBL" id="KZ819788">
    <property type="protein sequence ID" value="PWN52255.1"/>
    <property type="molecule type" value="Genomic_DNA"/>
</dbReference>
<organism evidence="1 2">
    <name type="scientific">Violaceomyces palustris</name>
    <dbReference type="NCBI Taxonomy" id="1673888"/>
    <lineage>
        <taxon>Eukaryota</taxon>
        <taxon>Fungi</taxon>
        <taxon>Dikarya</taxon>
        <taxon>Basidiomycota</taxon>
        <taxon>Ustilaginomycotina</taxon>
        <taxon>Ustilaginomycetes</taxon>
        <taxon>Violaceomycetales</taxon>
        <taxon>Violaceomycetaceae</taxon>
        <taxon>Violaceomyces</taxon>
    </lineage>
</organism>
<keyword evidence="2" id="KW-1185">Reference proteome</keyword>
<evidence type="ECO:0000313" key="2">
    <source>
        <dbReference type="Proteomes" id="UP000245626"/>
    </source>
</evidence>
<proteinExistence type="predicted"/>